<evidence type="ECO:0000259" key="1">
    <source>
        <dbReference type="PROSITE" id="PS50043"/>
    </source>
</evidence>
<dbReference type="InterPro" id="IPR000792">
    <property type="entry name" value="Tscrpt_reg_LuxR_C"/>
</dbReference>
<name>A0ABN6BH22_9MYCO</name>
<dbReference type="Proteomes" id="UP000467379">
    <property type="component" value="Plasmid pJCM12687"/>
</dbReference>
<dbReference type="SUPFAM" id="SSF46894">
    <property type="entry name" value="C-terminal effector domain of the bipartite response regulators"/>
    <property type="match status" value="1"/>
</dbReference>
<dbReference type="PRINTS" id="PR00364">
    <property type="entry name" value="DISEASERSIST"/>
</dbReference>
<organism evidence="2 3">
    <name type="scientific">Mycobacterium branderi</name>
    <dbReference type="NCBI Taxonomy" id="43348"/>
    <lineage>
        <taxon>Bacteria</taxon>
        <taxon>Bacillati</taxon>
        <taxon>Actinomycetota</taxon>
        <taxon>Actinomycetes</taxon>
        <taxon>Mycobacteriales</taxon>
        <taxon>Mycobacteriaceae</taxon>
        <taxon>Mycobacterium</taxon>
    </lineage>
</organism>
<dbReference type="Gene3D" id="1.10.10.10">
    <property type="entry name" value="Winged helix-like DNA-binding domain superfamily/Winged helix DNA-binding domain"/>
    <property type="match status" value="1"/>
</dbReference>
<dbReference type="InterPro" id="IPR016032">
    <property type="entry name" value="Sig_transdc_resp-reg_C-effctor"/>
</dbReference>
<dbReference type="PROSITE" id="PS00622">
    <property type="entry name" value="HTH_LUXR_1"/>
    <property type="match status" value="1"/>
</dbReference>
<proteinExistence type="predicted"/>
<reference evidence="2 3" key="1">
    <citation type="journal article" date="2019" name="Emerg. Microbes Infect.">
        <title>Comprehensive subspecies identification of 175 nontuberculous mycobacteria species based on 7547 genomic profiles.</title>
        <authorList>
            <person name="Matsumoto Y."/>
            <person name="Kinjo T."/>
            <person name="Motooka D."/>
            <person name="Nabeya D."/>
            <person name="Jung N."/>
            <person name="Uechi K."/>
            <person name="Horii T."/>
            <person name="Iida T."/>
            <person name="Fujita J."/>
            <person name="Nakamura S."/>
        </authorList>
    </citation>
    <scope>NUCLEOTIDE SEQUENCE [LARGE SCALE GENOMIC DNA]</scope>
    <source>
        <strain evidence="2 3">JCM 12687</strain>
        <plasmid evidence="2">pJCM12687</plasmid>
    </source>
</reference>
<accession>A0ABN6BH22</accession>
<dbReference type="EMBL" id="AP022607">
    <property type="protein sequence ID" value="BBZ15232.1"/>
    <property type="molecule type" value="Genomic_DNA"/>
</dbReference>
<dbReference type="Gene3D" id="3.40.50.300">
    <property type="entry name" value="P-loop containing nucleotide triphosphate hydrolases"/>
    <property type="match status" value="1"/>
</dbReference>
<keyword evidence="2" id="KW-0614">Plasmid</keyword>
<dbReference type="SMART" id="SM00421">
    <property type="entry name" value="HTH_LUXR"/>
    <property type="match status" value="1"/>
</dbReference>
<dbReference type="Pfam" id="PF00196">
    <property type="entry name" value="GerE"/>
    <property type="match status" value="1"/>
</dbReference>
<dbReference type="PRINTS" id="PR00038">
    <property type="entry name" value="HTHLUXR"/>
</dbReference>
<dbReference type="SUPFAM" id="SSF52540">
    <property type="entry name" value="P-loop containing nucleoside triphosphate hydrolases"/>
    <property type="match status" value="1"/>
</dbReference>
<dbReference type="CDD" id="cd06170">
    <property type="entry name" value="LuxR_C_like"/>
    <property type="match status" value="1"/>
</dbReference>
<dbReference type="Gene3D" id="1.25.40.10">
    <property type="entry name" value="Tetratricopeptide repeat domain"/>
    <property type="match status" value="1"/>
</dbReference>
<keyword evidence="3" id="KW-1185">Reference proteome</keyword>
<sequence length="768" mass="84252">MSTPGNLPPNLTSLIGRDDEVRQLRALIRRARLTTLTGPGGVGKTRLSLHVGHSVLSGFPDGVWFVELASIRDAGLLEPAIASTLGVDDSRARGESSSLGDKIAGWRALVILDNCEHLVQSCAAMAGRLLHLAPHLHILTTSREPLRMTGEQVLPLYPLQTPSLESADTPQQVTQYPAVQLLLDRARAVEPAFIVDRDNVEAVKVLVHQLDGLPLAIELAAARLRSLSAGDIVRRLDNRYRLFTSQVRDAPARHYDLESLVGWSYDLCGGAERRLWERMSAFAGPADLDAIETVCCGDDLQVYAVADLVDSLLAKSILIRTAGSSNSYRMLSLVQEYGRAKLAEHGETTEVLARHAAYYRDLVMAVARDWFGPDQATLAQRLLENLPNLRAAMDFYLDGPRDGAAGTMMAAELWRLWTAQGMVRQGHLRLRQALEAQPPPAARRKAMWVLGWIELAEGQLDDAMSLLQCCAEDAAAAEDAEALDYATMLLAAGHAFLDRLDAASDHIGRALDGRRRAGDIPGIAIALYLKAEIDWGKGDFGSAFECGLECEQMCAQFNERWAASYGLWMQSLAQFMRGKYSAAIELGQRSIRAKQPLHDTAGVLLAAEAVCWAYAAEGHVRHAAELEAAIQPMWATTCSPLLGFKSLIEQRDHCSDRVRAALGEQQYRRLTESPSRISLDRVVELALADANLDEPRQSDASGDAAGTQPLTDREWQVARLIAEGLANKEIASRLHVARRTVEVHVANIMRKLEVNSRVQIATWYATAH</sequence>
<dbReference type="InterPro" id="IPR011990">
    <property type="entry name" value="TPR-like_helical_dom_sf"/>
</dbReference>
<dbReference type="SUPFAM" id="SSF48452">
    <property type="entry name" value="TPR-like"/>
    <property type="match status" value="1"/>
</dbReference>
<gene>
    <name evidence="2" type="ORF">MBRA_54270</name>
</gene>
<dbReference type="InterPro" id="IPR027417">
    <property type="entry name" value="P-loop_NTPase"/>
</dbReference>
<evidence type="ECO:0000313" key="3">
    <source>
        <dbReference type="Proteomes" id="UP000467379"/>
    </source>
</evidence>
<geneLocation type="plasmid" evidence="2 3">
    <name>pJCM12687</name>
</geneLocation>
<dbReference type="InterPro" id="IPR036388">
    <property type="entry name" value="WH-like_DNA-bd_sf"/>
</dbReference>
<dbReference type="PANTHER" id="PTHR47691">
    <property type="entry name" value="REGULATOR-RELATED"/>
    <property type="match status" value="1"/>
</dbReference>
<evidence type="ECO:0000313" key="2">
    <source>
        <dbReference type="EMBL" id="BBZ15232.1"/>
    </source>
</evidence>
<dbReference type="PROSITE" id="PS50043">
    <property type="entry name" value="HTH_LUXR_2"/>
    <property type="match status" value="1"/>
</dbReference>
<protein>
    <submittedName>
        <fullName evidence="2">LuxR family transcriptional regulator</fullName>
    </submittedName>
</protein>
<dbReference type="PANTHER" id="PTHR47691:SF3">
    <property type="entry name" value="HTH-TYPE TRANSCRIPTIONAL REGULATOR RV0890C-RELATED"/>
    <property type="match status" value="1"/>
</dbReference>
<feature type="domain" description="HTH luxR-type" evidence="1">
    <location>
        <begin position="703"/>
        <end position="768"/>
    </location>
</feature>